<evidence type="ECO:0000313" key="2">
    <source>
        <dbReference type="Proteomes" id="UP001306508"/>
    </source>
</evidence>
<dbReference type="EMBL" id="JAWIZZ010000046">
    <property type="protein sequence ID" value="KAK5779791.1"/>
    <property type="molecule type" value="Genomic_DNA"/>
</dbReference>
<comment type="caution">
    <text evidence="1">The sequence shown here is derived from an EMBL/GenBank/DDBJ whole genome shotgun (WGS) entry which is preliminary data.</text>
</comment>
<gene>
    <name evidence="1" type="ORF">RI543_002914</name>
</gene>
<dbReference type="SUPFAM" id="SSF64356">
    <property type="entry name" value="SNARE-like"/>
    <property type="match status" value="1"/>
</dbReference>
<dbReference type="Proteomes" id="UP001306508">
    <property type="component" value="Unassembled WGS sequence"/>
</dbReference>
<dbReference type="GO" id="GO:0006888">
    <property type="term" value="P:endoplasmic reticulum to Golgi vesicle-mediated transport"/>
    <property type="evidence" value="ECO:0007669"/>
    <property type="project" value="InterPro"/>
</dbReference>
<reference evidence="2" key="1">
    <citation type="submission" date="2023-07" db="EMBL/GenBank/DDBJ databases">
        <title>A draft genome of Kazachstania heterogenica Y-27499.</title>
        <authorList>
            <person name="Donic C."/>
            <person name="Kralova J.S."/>
            <person name="Fidel L."/>
            <person name="Ben-Dor S."/>
            <person name="Jung S."/>
        </authorList>
    </citation>
    <scope>NUCLEOTIDE SEQUENCE [LARGE SCALE GENOMIC DNA]</scope>
    <source>
        <strain evidence="2">Y27499</strain>
    </source>
</reference>
<sequence>MGNLKPLFISLIDETNTPILIHVMSYEAKDVNKILKYNTFSNISLDFFESSLFQWDQISINYKNGNSPIRMLFEVENVTVFGMWMKPSGLKIIVGFNASDNFENENDSLIIFVFEKIKKIYMRVKSNPFFDLGQASTDKNNIVKFEEKFEQEFGTEVQL</sequence>
<dbReference type="AlphaFoldDB" id="A0AAN7ZXT2"/>
<evidence type="ECO:0000313" key="1">
    <source>
        <dbReference type="EMBL" id="KAK5779791.1"/>
    </source>
</evidence>
<proteinExistence type="predicted"/>
<dbReference type="GO" id="GO:0005737">
    <property type="term" value="C:cytoplasm"/>
    <property type="evidence" value="ECO:0007669"/>
    <property type="project" value="GOC"/>
</dbReference>
<protein>
    <submittedName>
        <fullName evidence="1">Uncharacterized protein</fullName>
    </submittedName>
</protein>
<dbReference type="Pfam" id="PF04628">
    <property type="entry name" value="Sedlin_N"/>
    <property type="match status" value="1"/>
</dbReference>
<dbReference type="Gene3D" id="3.30.450.70">
    <property type="match status" value="1"/>
</dbReference>
<dbReference type="InterPro" id="IPR011012">
    <property type="entry name" value="Longin-like_dom_sf"/>
</dbReference>
<keyword evidence="2" id="KW-1185">Reference proteome</keyword>
<organism evidence="1 2">
    <name type="scientific">Arxiozyma heterogenica</name>
    <dbReference type="NCBI Taxonomy" id="278026"/>
    <lineage>
        <taxon>Eukaryota</taxon>
        <taxon>Fungi</taxon>
        <taxon>Dikarya</taxon>
        <taxon>Ascomycota</taxon>
        <taxon>Saccharomycotina</taxon>
        <taxon>Saccharomycetes</taxon>
        <taxon>Saccharomycetales</taxon>
        <taxon>Saccharomycetaceae</taxon>
        <taxon>Arxiozyma</taxon>
    </lineage>
</organism>
<accession>A0AAN7ZXT2</accession>
<dbReference type="InterPro" id="IPR006722">
    <property type="entry name" value="Sedlin"/>
</dbReference>
<name>A0AAN7ZXT2_9SACH</name>